<dbReference type="RefSeq" id="WP_379040383.1">
    <property type="nucleotide sequence ID" value="NZ_JBHSKW010000003.1"/>
</dbReference>
<dbReference type="Gene3D" id="3.90.220.20">
    <property type="entry name" value="DNA methylase specificity domains"/>
    <property type="match status" value="1"/>
</dbReference>
<name>A0ABW5TVZ8_9SPHI</name>
<keyword evidence="1" id="KW-0680">Restriction system</keyword>
<evidence type="ECO:0000313" key="3">
    <source>
        <dbReference type="EMBL" id="MFD2732680.1"/>
    </source>
</evidence>
<keyword evidence="2" id="KW-0238">DNA-binding</keyword>
<comment type="caution">
    <text evidence="3">The sequence shown here is derived from an EMBL/GenBank/DDBJ whole genome shotgun (WGS) entry which is preliminary data.</text>
</comment>
<evidence type="ECO:0000313" key="4">
    <source>
        <dbReference type="Proteomes" id="UP001597546"/>
    </source>
</evidence>
<evidence type="ECO:0000256" key="1">
    <source>
        <dbReference type="ARBA" id="ARBA00022747"/>
    </source>
</evidence>
<evidence type="ECO:0008006" key="5">
    <source>
        <dbReference type="Google" id="ProtNLM"/>
    </source>
</evidence>
<evidence type="ECO:0000256" key="2">
    <source>
        <dbReference type="ARBA" id="ARBA00023125"/>
    </source>
</evidence>
<reference evidence="4" key="1">
    <citation type="journal article" date="2019" name="Int. J. Syst. Evol. Microbiol.">
        <title>The Global Catalogue of Microorganisms (GCM) 10K type strain sequencing project: providing services to taxonomists for standard genome sequencing and annotation.</title>
        <authorList>
            <consortium name="The Broad Institute Genomics Platform"/>
            <consortium name="The Broad Institute Genome Sequencing Center for Infectious Disease"/>
            <person name="Wu L."/>
            <person name="Ma J."/>
        </authorList>
    </citation>
    <scope>NUCLEOTIDE SEQUENCE [LARGE SCALE GENOMIC DNA]</scope>
    <source>
        <strain evidence="4">KCTC 42456</strain>
    </source>
</reference>
<gene>
    <name evidence="3" type="ORF">ACFSSE_13305</name>
</gene>
<keyword evidence="4" id="KW-1185">Reference proteome</keyword>
<dbReference type="EMBL" id="JBHULV010000046">
    <property type="protein sequence ID" value="MFD2732680.1"/>
    <property type="molecule type" value="Genomic_DNA"/>
</dbReference>
<proteinExistence type="predicted"/>
<dbReference type="Proteomes" id="UP001597546">
    <property type="component" value="Unassembled WGS sequence"/>
</dbReference>
<sequence length="277" mass="31451">MAKLLYDYWFVQFDFPDANGKPYKSSGGKMVYNEVLKREIPEGWEVKSLANFILNDKSGDWGKEESEGNYVIKVECIRGADINGINGKGEVKAPTRFILEKNEHKILLEFDLVVEISGGSPTQSTGRLGFITKEVLERFDNPLICSNFCKAVSLKSENQFFFFVNSWNRAYDNGILFGFEGKTSGIKNLLFEMFVNNYIVAVPEENLLTKFQNITSLYEKKRQVNLKQNQKLAELRDWLLPMLMNGQVKVGEVEEGLNVAAEPEVGYGGDINKLIKN</sequence>
<organism evidence="3 4">
    <name type="scientific">Pedobacter alpinus</name>
    <dbReference type="NCBI Taxonomy" id="1590643"/>
    <lineage>
        <taxon>Bacteria</taxon>
        <taxon>Pseudomonadati</taxon>
        <taxon>Bacteroidota</taxon>
        <taxon>Sphingobacteriia</taxon>
        <taxon>Sphingobacteriales</taxon>
        <taxon>Sphingobacteriaceae</taxon>
        <taxon>Pedobacter</taxon>
    </lineage>
</organism>
<protein>
    <recommendedName>
        <fullName evidence="5">Type I restriction modification DNA specificity domain-containing protein</fullName>
    </recommendedName>
</protein>
<dbReference type="SUPFAM" id="SSF116734">
    <property type="entry name" value="DNA methylase specificity domain"/>
    <property type="match status" value="1"/>
</dbReference>
<dbReference type="InterPro" id="IPR044946">
    <property type="entry name" value="Restrct_endonuc_typeI_TRD_sf"/>
</dbReference>
<accession>A0ABW5TVZ8</accession>